<gene>
    <name evidence="4" type="ORF">IAB26_07630</name>
</gene>
<feature type="region of interest" description="Disordered" evidence="1">
    <location>
        <begin position="335"/>
        <end position="357"/>
    </location>
</feature>
<accession>A0A9D0ZVX8</accession>
<dbReference type="SUPFAM" id="SSF89260">
    <property type="entry name" value="Collagen-binding domain"/>
    <property type="match status" value="2"/>
</dbReference>
<sequence length="650" mass="69796">MKKLKLGGFALLLGLLWFSCTGSTRADIFTETEFNDTRDSATPLPLNTTLEGTASHADDVDWYSFVLPEPTSAQVKVMVPGEYVRRQAVSFYMEDASGSLKLIAQEGGIGFSGFNSMNLGKGTYYVSIDCAAGEITEYGISVDTSSEFVDVEKEWNNTPAQATAIDFSTVMYANGEIIGYELGDEDWYSFQVDGNYQISMEFSFRSIASDIVHASICDANQKVLLSLDHTSTSRVQSSSILVGPGTYYLHVTAESANPDLKLYTADYDLSITAIKDGTQTTPPASDPGTSVPPADNQSGDHSGTTPAPSPVSLDKTTVQLAVGSSTQLKLSGASGTVAWKSSNPSAATVSSSGKVTGKKTGKATITAVSGGKSDTCTVTVVPKKQKITYSKSQQAGQVTLKWNRQTGVKGYQIRYSTDKSFKKNVKTVTVKKSSTYKKTISKLSKGKTYYFQVRSYGSYGNQLLYGSYSASAKVKVKGTASATGKLNKTKAQITVGGSTQLRLSGVSGAVTWKSSKPSIAAVSRGKVSGKRTGRAVITATCKGKKYTCTVTVVPKKQKVTYAKNQKSGQITLKWNKASAAKGYQICYSTDKSFKKNIKKITVSNNRTIKKTITRLSKGSTYYIKVRSYGTYSGNKLYGAYSKAVKVTVSK</sequence>
<feature type="domain" description="Fibronectin type-III" evidence="3">
    <location>
        <begin position="555"/>
        <end position="650"/>
    </location>
</feature>
<dbReference type="SUPFAM" id="SSF49265">
    <property type="entry name" value="Fibronectin type III"/>
    <property type="match status" value="1"/>
</dbReference>
<feature type="compositionally biased region" description="Low complexity" evidence="1">
    <location>
        <begin position="341"/>
        <end position="355"/>
    </location>
</feature>
<dbReference type="Pfam" id="PF02368">
    <property type="entry name" value="Big_2"/>
    <property type="match status" value="1"/>
</dbReference>
<evidence type="ECO:0000256" key="2">
    <source>
        <dbReference type="SAM" id="SignalP"/>
    </source>
</evidence>
<evidence type="ECO:0000259" key="3">
    <source>
        <dbReference type="PROSITE" id="PS50853"/>
    </source>
</evidence>
<feature type="chain" id="PRO_5039637979" evidence="2">
    <location>
        <begin position="27"/>
        <end position="650"/>
    </location>
</feature>
<keyword evidence="2" id="KW-0732">Signal</keyword>
<feature type="signal peptide" evidence="2">
    <location>
        <begin position="1"/>
        <end position="26"/>
    </location>
</feature>
<dbReference type="InterPro" id="IPR003343">
    <property type="entry name" value="Big_2"/>
</dbReference>
<dbReference type="Gene3D" id="2.60.40.10">
    <property type="entry name" value="Immunoglobulins"/>
    <property type="match status" value="2"/>
</dbReference>
<reference evidence="4" key="1">
    <citation type="submission" date="2020-10" db="EMBL/GenBank/DDBJ databases">
        <authorList>
            <person name="Gilroy R."/>
        </authorList>
    </citation>
    <scope>NUCLEOTIDE SEQUENCE</scope>
    <source>
        <strain evidence="4">ChiSjej3B21-11622</strain>
    </source>
</reference>
<dbReference type="Proteomes" id="UP000886886">
    <property type="component" value="Unassembled WGS sequence"/>
</dbReference>
<evidence type="ECO:0000313" key="5">
    <source>
        <dbReference type="Proteomes" id="UP000886886"/>
    </source>
</evidence>
<name>A0A9D0ZVX8_9FIRM</name>
<dbReference type="Gene3D" id="2.60.120.380">
    <property type="match status" value="2"/>
</dbReference>
<dbReference type="InterPro" id="IPR008964">
    <property type="entry name" value="Invasin/intimin_cell_adhesion"/>
</dbReference>
<dbReference type="AlphaFoldDB" id="A0A9D0ZVX8"/>
<dbReference type="SMART" id="SM00635">
    <property type="entry name" value="BID_2"/>
    <property type="match status" value="2"/>
</dbReference>
<feature type="compositionally biased region" description="Polar residues" evidence="1">
    <location>
        <begin position="295"/>
        <end position="306"/>
    </location>
</feature>
<comment type="caution">
    <text evidence="4">The sequence shown here is derived from an EMBL/GenBank/DDBJ whole genome shotgun (WGS) entry which is preliminary data.</text>
</comment>
<organism evidence="4 5">
    <name type="scientific">Candidatus Limivivens merdigallinarum</name>
    <dbReference type="NCBI Taxonomy" id="2840859"/>
    <lineage>
        <taxon>Bacteria</taxon>
        <taxon>Bacillati</taxon>
        <taxon>Bacillota</taxon>
        <taxon>Clostridia</taxon>
        <taxon>Lachnospirales</taxon>
        <taxon>Lachnospiraceae</taxon>
        <taxon>Lachnospiraceae incertae sedis</taxon>
        <taxon>Candidatus Limivivens</taxon>
    </lineage>
</organism>
<dbReference type="EMBL" id="DVFT01000112">
    <property type="protein sequence ID" value="HIQ96415.1"/>
    <property type="molecule type" value="Genomic_DNA"/>
</dbReference>
<feature type="domain" description="Fibronectin type-III" evidence="3">
    <location>
        <begin position="381"/>
        <end position="479"/>
    </location>
</feature>
<feature type="region of interest" description="Disordered" evidence="1">
    <location>
        <begin position="276"/>
        <end position="312"/>
    </location>
</feature>
<dbReference type="InterPro" id="IPR013783">
    <property type="entry name" value="Ig-like_fold"/>
</dbReference>
<dbReference type="Gene3D" id="2.60.40.1080">
    <property type="match status" value="2"/>
</dbReference>
<protein>
    <submittedName>
        <fullName evidence="4">Ig-like domain-containing protein</fullName>
    </submittedName>
</protein>
<evidence type="ECO:0000256" key="1">
    <source>
        <dbReference type="SAM" id="MobiDB-lite"/>
    </source>
</evidence>
<reference evidence="4" key="2">
    <citation type="journal article" date="2021" name="PeerJ">
        <title>Extensive microbial diversity within the chicken gut microbiome revealed by metagenomics and culture.</title>
        <authorList>
            <person name="Gilroy R."/>
            <person name="Ravi A."/>
            <person name="Getino M."/>
            <person name="Pursley I."/>
            <person name="Horton D.L."/>
            <person name="Alikhan N.F."/>
            <person name="Baker D."/>
            <person name="Gharbi K."/>
            <person name="Hall N."/>
            <person name="Watson M."/>
            <person name="Adriaenssens E.M."/>
            <person name="Foster-Nyarko E."/>
            <person name="Jarju S."/>
            <person name="Secka A."/>
            <person name="Antonio M."/>
            <person name="Oren A."/>
            <person name="Chaudhuri R.R."/>
            <person name="La Ragione R."/>
            <person name="Hildebrand F."/>
            <person name="Pallen M.J."/>
        </authorList>
    </citation>
    <scope>NUCLEOTIDE SEQUENCE</scope>
    <source>
        <strain evidence="4">ChiSjej3B21-11622</strain>
    </source>
</reference>
<evidence type="ECO:0000313" key="4">
    <source>
        <dbReference type="EMBL" id="HIQ96415.1"/>
    </source>
</evidence>
<dbReference type="InterPro" id="IPR003961">
    <property type="entry name" value="FN3_dom"/>
</dbReference>
<proteinExistence type="predicted"/>
<dbReference type="SMART" id="SM00060">
    <property type="entry name" value="FN3"/>
    <property type="match status" value="2"/>
</dbReference>
<dbReference type="SUPFAM" id="SSF49373">
    <property type="entry name" value="Invasin/intimin cell-adhesion fragments"/>
    <property type="match status" value="2"/>
</dbReference>
<dbReference type="PROSITE" id="PS51257">
    <property type="entry name" value="PROKAR_LIPOPROTEIN"/>
    <property type="match status" value="1"/>
</dbReference>
<dbReference type="CDD" id="cd00063">
    <property type="entry name" value="FN3"/>
    <property type="match status" value="1"/>
</dbReference>
<dbReference type="InterPro" id="IPR036116">
    <property type="entry name" value="FN3_sf"/>
</dbReference>
<dbReference type="PROSITE" id="PS50853">
    <property type="entry name" value="FN3"/>
    <property type="match status" value="2"/>
</dbReference>